<reference evidence="11 12" key="1">
    <citation type="submission" date="2015-12" db="EMBL/GenBank/DDBJ databases">
        <title>Diversity of Burkholderia near neighbor genomes.</title>
        <authorList>
            <person name="Sahl J."/>
            <person name="Wagner D."/>
            <person name="Keim P."/>
        </authorList>
    </citation>
    <scope>NUCLEOTIDE SEQUENCE [LARGE SCALE GENOMIC DNA]</scope>
    <source>
        <strain evidence="11 12">BDU6</strain>
    </source>
</reference>
<sequence length="668" mass="67626">MSNTLMNLGISGLNAALWGITTTGQNISNSATPGYSVERPVFAEASGQYTSSGYLPQGVTTVTVERQYNQYLSNQLNAAQTQGSSLSTYYSLVAQLNNYVGSPTAGISTAITNYFTGLQTVANNAADPSTRQTAISNAQTLASQLVAASQQYSQLRQTVNSQLTDTVTKINGYTTQIAQLNEQIASASSQGQPPNQLLDQRDLAVSNLSQLAGVQVVQSNGSYSVFLSGGQPLVVGNASYQLAAVASPSDPSELTIVSKGMAGANPPGETQPLPDVSLTGGTLGGLLAFRRQTLDPAQAQLGALAVSFAAQVNAQNALGIDLSGNPGGNLFTVGSPVVYANQGNTGSATLSASIADGTQPPSSDYSLSFDGAKYTLTDRATGSVVGTATPTSTPPTMTIGGLNLSLTSTPAAGDAFTVLPTRGALDGFALATSNGSAIAAASPVLAASAPTNSGTGAITQGSVSTGYQLPSGTTTLTYNASSKTLSGFPVGTTVTVAGPPSVSYDITTATPSVPYDPSQGASMTISSTTQPPSSSTVINGVSVSLSGTPADGDQFTIGANKGTNDGRNALALSQLVNSKTMNNGTTTLTGAYAGYVNAIGNAASQLKASSTAQTALVGQITAQQQSVSGVNQNEEAANLMQYQQLYQANAKVIQTADSLFQTVLGLFN</sequence>
<dbReference type="EMBL" id="CP013386">
    <property type="protein sequence ID" value="AOJ03167.1"/>
    <property type="molecule type" value="Genomic_DNA"/>
</dbReference>
<keyword evidence="6" id="KW-0975">Bacterial flagellum</keyword>
<dbReference type="Pfam" id="PF06429">
    <property type="entry name" value="Flg_bbr_C"/>
    <property type="match status" value="1"/>
</dbReference>
<gene>
    <name evidence="11" type="primary">flgK</name>
    <name evidence="11" type="ORF">WS70_16120</name>
</gene>
<evidence type="ECO:0000256" key="6">
    <source>
        <dbReference type="ARBA" id="ARBA00023143"/>
    </source>
</evidence>
<dbReference type="GO" id="GO:0005198">
    <property type="term" value="F:structural molecule activity"/>
    <property type="evidence" value="ECO:0007669"/>
    <property type="project" value="InterPro"/>
</dbReference>
<dbReference type="PRINTS" id="PR01005">
    <property type="entry name" value="FLGHOOKAP1"/>
</dbReference>
<dbReference type="InterPro" id="IPR049119">
    <property type="entry name" value="FlgK_D2-like"/>
</dbReference>
<dbReference type="InterPro" id="IPR049474">
    <property type="entry name" value="FlgK_D3"/>
</dbReference>
<evidence type="ECO:0000313" key="11">
    <source>
        <dbReference type="EMBL" id="AOJ03167.1"/>
    </source>
</evidence>
<dbReference type="GO" id="GO:0009424">
    <property type="term" value="C:bacterial-type flagellum hook"/>
    <property type="evidence" value="ECO:0007669"/>
    <property type="project" value="InterPro"/>
</dbReference>
<keyword evidence="11" id="KW-0969">Cilium</keyword>
<evidence type="ECO:0000259" key="10">
    <source>
        <dbReference type="Pfam" id="PF22638"/>
    </source>
</evidence>
<dbReference type="GO" id="GO:0044780">
    <property type="term" value="P:bacterial-type flagellum assembly"/>
    <property type="evidence" value="ECO:0007669"/>
    <property type="project" value="InterPro"/>
</dbReference>
<feature type="domain" description="Flagellar hook-associated protein 1 D2-like" evidence="8">
    <location>
        <begin position="340"/>
        <end position="420"/>
    </location>
</feature>
<evidence type="ECO:0000259" key="9">
    <source>
        <dbReference type="Pfam" id="PF21159"/>
    </source>
</evidence>
<dbReference type="NCBIfam" id="TIGR02492">
    <property type="entry name" value="flgK_ends"/>
    <property type="match status" value="1"/>
</dbReference>
<dbReference type="AlphaFoldDB" id="A0A1B4FHT6"/>
<dbReference type="Pfam" id="PF22638">
    <property type="entry name" value="FlgK_D1"/>
    <property type="match status" value="1"/>
</dbReference>
<feature type="domain" description="Flagellar basal-body/hook protein C-terminal" evidence="7">
    <location>
        <begin position="627"/>
        <end position="665"/>
    </location>
</feature>
<evidence type="ECO:0000259" key="8">
    <source>
        <dbReference type="Pfam" id="PF21158"/>
    </source>
</evidence>
<organism evidence="11 12">
    <name type="scientific">Burkholderia mayonis</name>
    <dbReference type="NCBI Taxonomy" id="1385591"/>
    <lineage>
        <taxon>Bacteria</taxon>
        <taxon>Pseudomonadati</taxon>
        <taxon>Pseudomonadota</taxon>
        <taxon>Betaproteobacteria</taxon>
        <taxon>Burkholderiales</taxon>
        <taxon>Burkholderiaceae</taxon>
        <taxon>Burkholderia</taxon>
        <taxon>pseudomallei group</taxon>
    </lineage>
</organism>
<evidence type="ECO:0000259" key="7">
    <source>
        <dbReference type="Pfam" id="PF06429"/>
    </source>
</evidence>
<dbReference type="PANTHER" id="PTHR30033">
    <property type="entry name" value="FLAGELLAR HOOK-ASSOCIATED PROTEIN 1"/>
    <property type="match status" value="1"/>
</dbReference>
<keyword evidence="11" id="KW-0966">Cell projection</keyword>
<comment type="similarity">
    <text evidence="3">Belongs to the flagella basal body rod proteins family.</text>
</comment>
<evidence type="ECO:0000313" key="12">
    <source>
        <dbReference type="Proteomes" id="UP000062519"/>
    </source>
</evidence>
<evidence type="ECO:0000256" key="1">
    <source>
        <dbReference type="ARBA" id="ARBA00004365"/>
    </source>
</evidence>
<keyword evidence="12" id="KW-1185">Reference proteome</keyword>
<accession>A0A1B4FHT6</accession>
<comment type="subcellular location">
    <subcellularLocation>
        <location evidence="1">Bacterial flagellum</location>
    </subcellularLocation>
    <subcellularLocation>
        <location evidence="2">Secreted</location>
    </subcellularLocation>
</comment>
<keyword evidence="11" id="KW-0282">Flagellum</keyword>
<dbReference type="GO" id="GO:0005576">
    <property type="term" value="C:extracellular region"/>
    <property type="evidence" value="ECO:0007669"/>
    <property type="project" value="UniProtKB-SubCell"/>
</dbReference>
<dbReference type="Proteomes" id="UP000062519">
    <property type="component" value="Chromosome 1"/>
</dbReference>
<protein>
    <recommendedName>
        <fullName evidence="4">Flagellar hook-associated protein 1</fullName>
    </recommendedName>
</protein>
<dbReference type="PANTHER" id="PTHR30033:SF1">
    <property type="entry name" value="FLAGELLAR HOOK-ASSOCIATED PROTEIN 1"/>
    <property type="match status" value="1"/>
</dbReference>
<feature type="domain" description="Flagellar hook-associated protein FlgK helical" evidence="10">
    <location>
        <begin position="94"/>
        <end position="331"/>
    </location>
</feature>
<dbReference type="RefSeq" id="WP_059469319.1">
    <property type="nucleotide sequence ID" value="NZ_CP013386.1"/>
</dbReference>
<dbReference type="Pfam" id="PF21159">
    <property type="entry name" value="FlgK_2nd"/>
    <property type="match status" value="1"/>
</dbReference>
<dbReference type="Pfam" id="PF21158">
    <property type="entry name" value="flgK_1st_1"/>
    <property type="match status" value="1"/>
</dbReference>
<keyword evidence="5" id="KW-0964">Secreted</keyword>
<dbReference type="InterPro" id="IPR010930">
    <property type="entry name" value="Flg_bb/hook_C_dom"/>
</dbReference>
<feature type="domain" description="Flagellar hook-associated protein 1 D3" evidence="9">
    <location>
        <begin position="443"/>
        <end position="559"/>
    </location>
</feature>
<evidence type="ECO:0000256" key="5">
    <source>
        <dbReference type="ARBA" id="ARBA00022525"/>
    </source>
</evidence>
<dbReference type="KEGG" id="buu:WS70_16120"/>
<proteinExistence type="inferred from homology"/>
<evidence type="ECO:0000256" key="3">
    <source>
        <dbReference type="ARBA" id="ARBA00009677"/>
    </source>
</evidence>
<name>A0A1B4FHT6_9BURK</name>
<dbReference type="InterPro" id="IPR053927">
    <property type="entry name" value="FlgK_helical"/>
</dbReference>
<evidence type="ECO:0000256" key="4">
    <source>
        <dbReference type="ARBA" id="ARBA00016244"/>
    </source>
</evidence>
<evidence type="ECO:0000256" key="2">
    <source>
        <dbReference type="ARBA" id="ARBA00004613"/>
    </source>
</evidence>
<dbReference type="InterPro" id="IPR002371">
    <property type="entry name" value="FlgK"/>
</dbReference>
<dbReference type="SUPFAM" id="SSF64518">
    <property type="entry name" value="Phase 1 flagellin"/>
    <property type="match status" value="2"/>
</dbReference>